<evidence type="ECO:0000313" key="3">
    <source>
        <dbReference type="Proteomes" id="UP000005408"/>
    </source>
</evidence>
<protein>
    <submittedName>
        <fullName evidence="2">Uncharacterized protein</fullName>
    </submittedName>
</protein>
<name>A0A8W8P6T9_MAGGI</name>
<feature type="chain" id="PRO_5036490532" evidence="1">
    <location>
        <begin position="17"/>
        <end position="562"/>
    </location>
</feature>
<keyword evidence="1" id="KW-0732">Signal</keyword>
<keyword evidence="3" id="KW-1185">Reference proteome</keyword>
<accession>A0A8W8P6T9</accession>
<dbReference type="EnsemblMetazoa" id="G9683.11">
    <property type="protein sequence ID" value="G9683.11:cds"/>
    <property type="gene ID" value="G9683"/>
</dbReference>
<evidence type="ECO:0000256" key="1">
    <source>
        <dbReference type="SAM" id="SignalP"/>
    </source>
</evidence>
<dbReference type="Proteomes" id="UP000005408">
    <property type="component" value="Unassembled WGS sequence"/>
</dbReference>
<proteinExistence type="predicted"/>
<organism evidence="2 3">
    <name type="scientific">Magallana gigas</name>
    <name type="common">Pacific oyster</name>
    <name type="synonym">Crassostrea gigas</name>
    <dbReference type="NCBI Taxonomy" id="29159"/>
    <lineage>
        <taxon>Eukaryota</taxon>
        <taxon>Metazoa</taxon>
        <taxon>Spiralia</taxon>
        <taxon>Lophotrochozoa</taxon>
        <taxon>Mollusca</taxon>
        <taxon>Bivalvia</taxon>
        <taxon>Autobranchia</taxon>
        <taxon>Pteriomorphia</taxon>
        <taxon>Ostreida</taxon>
        <taxon>Ostreoidea</taxon>
        <taxon>Ostreidae</taxon>
        <taxon>Magallana</taxon>
    </lineage>
</organism>
<feature type="signal peptide" evidence="1">
    <location>
        <begin position="1"/>
        <end position="16"/>
    </location>
</feature>
<dbReference type="AlphaFoldDB" id="A0A8W8P6T9"/>
<evidence type="ECO:0000313" key="2">
    <source>
        <dbReference type="EnsemblMetazoa" id="G9683.11:cds"/>
    </source>
</evidence>
<reference evidence="2" key="1">
    <citation type="submission" date="2022-08" db="UniProtKB">
        <authorList>
            <consortium name="EnsemblMetazoa"/>
        </authorList>
    </citation>
    <scope>IDENTIFICATION</scope>
    <source>
        <strain evidence="2">05x7-T-G4-1.051#20</strain>
    </source>
</reference>
<sequence length="562" mass="59138">MLAVFILPALLALALGDPLPPVKTHTESKYSAPKPQLKKVPALQEHARVQVQHVPIRQTVVKTIDVPRDIIREVPVIVEKKLILRQPHIRKFPIDVKKVLLQPHIKHVPQVRVNYRKRPYDVWHTKEVKKFIDVPRPVPVIKHKIITKVLNRIVDVPHKVYKDRVKVVQVPQPFKVQKVHHRKIDVPIEVRVPVPRVHIKQTHEVQKVPIDVTVVKKVAIPKRTTLTEIVPVPVKPEGCGPDGVNCGSLASVNSVAGAGVGLARVVERQDVVVDGAPGGVVSDTLVGGAAPGALVTESVGFRGGPIVDVGVGSIGSEFGPGIGPGFSSDLGPGFGGEFYPNGPRFGDGPDATFVESSLAGGSSIGLSGLGPPLDGEFGYVEGAGVGGRRSDLVSIRHTERVVPVPLTGGVSSQGGFGQLGDGYVDGPYPGPYPGDYPGGYPGGYFDGQGYLEGEFGSAGLVGGGGSGFDRGSGFDTEFSGSGFEGGLGGRFETVSGGGGGGGGGGSNAGVFYQETRNALPLQVTGTVRGEYVPTAEDINRVMGIRKDLFSRPSRLSAFPSGL</sequence>